<reference evidence="4" key="2">
    <citation type="submission" date="2017-06" db="EMBL/GenBank/DDBJ databases">
        <title>The pomegranate genome and the genomics of punicalagin biosynthesis.</title>
        <authorList>
            <person name="Xu C."/>
        </authorList>
    </citation>
    <scope>NUCLEOTIDE SEQUENCE [LARGE SCALE GENOMIC DNA]</scope>
    <source>
        <tissue evidence="4">Fresh leaf</tissue>
    </source>
</reference>
<dbReference type="OrthoDB" id="694201at2759"/>
<comment type="caution">
    <text evidence="4">The sequence shown here is derived from an EMBL/GenBank/DDBJ whole genome shotgun (WGS) entry which is preliminary data.</text>
</comment>
<name>A0A218VZS7_PUNGR</name>
<evidence type="ECO:0000313" key="6">
    <source>
        <dbReference type="Proteomes" id="UP000197138"/>
    </source>
</evidence>
<feature type="region of interest" description="Disordered" evidence="3">
    <location>
        <begin position="157"/>
        <end position="206"/>
    </location>
</feature>
<evidence type="ECO:0000313" key="7">
    <source>
        <dbReference type="Proteomes" id="UP000233551"/>
    </source>
</evidence>
<dbReference type="InterPro" id="IPR051992">
    <property type="entry name" value="OxStress_Response_Reg"/>
</dbReference>
<reference evidence="5 7" key="3">
    <citation type="submission" date="2017-11" db="EMBL/GenBank/DDBJ databases">
        <title>De-novo sequencing of pomegranate (Punica granatum L.) genome.</title>
        <authorList>
            <person name="Akparov Z."/>
            <person name="Amiraslanov A."/>
            <person name="Hajiyeva S."/>
            <person name="Abbasov M."/>
            <person name="Kaur K."/>
            <person name="Hamwieh A."/>
            <person name="Solovyev V."/>
            <person name="Salamov A."/>
            <person name="Braich B."/>
            <person name="Kosarev P."/>
            <person name="Mahmoud A."/>
            <person name="Hajiyev E."/>
            <person name="Babayeva S."/>
            <person name="Izzatullayeva V."/>
            <person name="Mammadov A."/>
            <person name="Mammadov A."/>
            <person name="Sharifova S."/>
            <person name="Ojaghi J."/>
            <person name="Eynullazada K."/>
            <person name="Bayramov B."/>
            <person name="Abdulazimova A."/>
            <person name="Shahmuradov I."/>
        </authorList>
    </citation>
    <scope>NUCLEOTIDE SEQUENCE [LARGE SCALE GENOMIC DNA]</scope>
    <source>
        <strain evidence="5">AG2017</strain>
        <strain evidence="7">cv. AG2017</strain>
        <tissue evidence="5">Leaf</tissue>
    </source>
</reference>
<evidence type="ECO:0008006" key="8">
    <source>
        <dbReference type="Google" id="ProtNLM"/>
    </source>
</evidence>
<dbReference type="GeneID" id="116199520"/>
<keyword evidence="7" id="KW-1185">Reference proteome</keyword>
<feature type="compositionally biased region" description="Low complexity" evidence="3">
    <location>
        <begin position="178"/>
        <end position="194"/>
    </location>
</feature>
<evidence type="ECO:0000256" key="2">
    <source>
        <dbReference type="ARBA" id="ARBA00023242"/>
    </source>
</evidence>
<evidence type="ECO:0000313" key="5">
    <source>
        <dbReference type="EMBL" id="PKI76208.1"/>
    </source>
</evidence>
<dbReference type="GO" id="GO:0006950">
    <property type="term" value="P:response to stress"/>
    <property type="evidence" value="ECO:0007669"/>
    <property type="project" value="UniProtKB-ARBA"/>
</dbReference>
<organism evidence="4 6">
    <name type="scientific">Punica granatum</name>
    <name type="common">Pomegranate</name>
    <dbReference type="NCBI Taxonomy" id="22663"/>
    <lineage>
        <taxon>Eukaryota</taxon>
        <taxon>Viridiplantae</taxon>
        <taxon>Streptophyta</taxon>
        <taxon>Embryophyta</taxon>
        <taxon>Tracheophyta</taxon>
        <taxon>Spermatophyta</taxon>
        <taxon>Magnoliopsida</taxon>
        <taxon>eudicotyledons</taxon>
        <taxon>Gunneridae</taxon>
        <taxon>Pentapetalae</taxon>
        <taxon>rosids</taxon>
        <taxon>malvids</taxon>
        <taxon>Myrtales</taxon>
        <taxon>Lythraceae</taxon>
        <taxon>Punica</taxon>
    </lineage>
</organism>
<gene>
    <name evidence="4" type="ORF">CDL15_Pgr015514</name>
    <name evidence="5" type="ORF">CRG98_003319</name>
</gene>
<dbReference type="EMBL" id="MTKT01005556">
    <property type="protein sequence ID" value="OWM66087.1"/>
    <property type="molecule type" value="Genomic_DNA"/>
</dbReference>
<dbReference type="PANTHER" id="PTHR33172:SF103">
    <property type="entry name" value="PROTEIN OXIDATIVE STRESS 3"/>
    <property type="match status" value="1"/>
</dbReference>
<accession>A0A218VZS7</accession>
<protein>
    <recommendedName>
        <fullName evidence="8">Suppressor protein SRP40-like</fullName>
    </recommendedName>
</protein>
<feature type="compositionally biased region" description="Low complexity" evidence="3">
    <location>
        <begin position="66"/>
        <end position="87"/>
    </location>
</feature>
<reference evidence="6" key="1">
    <citation type="journal article" date="2017" name="Plant J.">
        <title>The pomegranate (Punica granatum L.) genome and the genomics of punicalagin biosynthesis.</title>
        <authorList>
            <person name="Qin G."/>
            <person name="Xu C."/>
            <person name="Ming R."/>
            <person name="Tang H."/>
            <person name="Guyot R."/>
            <person name="Kramer E.M."/>
            <person name="Hu Y."/>
            <person name="Yi X."/>
            <person name="Qi Y."/>
            <person name="Xu X."/>
            <person name="Gao Z."/>
            <person name="Pan H."/>
            <person name="Jian J."/>
            <person name="Tian Y."/>
            <person name="Yue Z."/>
            <person name="Xu Y."/>
        </authorList>
    </citation>
    <scope>NUCLEOTIDE SEQUENCE [LARGE SCALE GENOMIC DNA]</scope>
    <source>
        <strain evidence="6">cv. Dabenzi</strain>
    </source>
</reference>
<feature type="region of interest" description="Disordered" evidence="3">
    <location>
        <begin position="1"/>
        <end position="91"/>
    </location>
</feature>
<evidence type="ECO:0000256" key="1">
    <source>
        <dbReference type="ARBA" id="ARBA00004123"/>
    </source>
</evidence>
<comment type="subcellular location">
    <subcellularLocation>
        <location evidence="1">Nucleus</location>
    </subcellularLocation>
</comment>
<proteinExistence type="predicted"/>
<dbReference type="AlphaFoldDB" id="A0A218VZS7"/>
<keyword evidence="2" id="KW-0539">Nucleus</keyword>
<dbReference type="EMBL" id="PGOL01000126">
    <property type="protein sequence ID" value="PKI76208.1"/>
    <property type="molecule type" value="Genomic_DNA"/>
</dbReference>
<dbReference type="GO" id="GO:0005634">
    <property type="term" value="C:nucleus"/>
    <property type="evidence" value="ECO:0007669"/>
    <property type="project" value="UniProtKB-SubCell"/>
</dbReference>
<evidence type="ECO:0000313" key="4">
    <source>
        <dbReference type="EMBL" id="OWM66087.1"/>
    </source>
</evidence>
<dbReference type="PANTHER" id="PTHR33172">
    <property type="entry name" value="OS08G0516900 PROTEIN"/>
    <property type="match status" value="1"/>
</dbReference>
<dbReference type="STRING" id="22663.A0A218VZS7"/>
<sequence length="206" mass="22108">MGAEDDQREGLKFHGTMEEEDERSEVGSCLLGMEEEEERDQESCTSSGSVGSLYSMDSSDMEEDASSSSSSMLKYSSSSSSSSASLSNKGQGPLYELSELMSQLPMKRGLSKYYDGKAQSYTSLASVKSVEDLQKKEIIISSCSGRKRLKLCKSYGGGLDKSAISPKPMISKKGPQHRGLSSSSSSLGRRSSLSMASRPPASVLKT</sequence>
<feature type="compositionally biased region" description="Basic and acidic residues" evidence="3">
    <location>
        <begin position="8"/>
        <end position="17"/>
    </location>
</feature>
<evidence type="ECO:0000256" key="3">
    <source>
        <dbReference type="SAM" id="MobiDB-lite"/>
    </source>
</evidence>
<dbReference type="Proteomes" id="UP000197138">
    <property type="component" value="Unassembled WGS sequence"/>
</dbReference>
<dbReference type="Proteomes" id="UP000233551">
    <property type="component" value="Unassembled WGS sequence"/>
</dbReference>